<protein>
    <submittedName>
        <fullName evidence="2">Transcriptional regulator</fullName>
    </submittedName>
</protein>
<evidence type="ECO:0000313" key="3">
    <source>
        <dbReference type="Proteomes" id="UP000334990"/>
    </source>
</evidence>
<organism evidence="2 3">
    <name type="scientific">Acrocarpospora corrugata</name>
    <dbReference type="NCBI Taxonomy" id="35763"/>
    <lineage>
        <taxon>Bacteria</taxon>
        <taxon>Bacillati</taxon>
        <taxon>Actinomycetota</taxon>
        <taxon>Actinomycetes</taxon>
        <taxon>Streptosporangiales</taxon>
        <taxon>Streptosporangiaceae</taxon>
        <taxon>Acrocarpospora</taxon>
    </lineage>
</organism>
<dbReference type="GO" id="GO:0003677">
    <property type="term" value="F:DNA binding"/>
    <property type="evidence" value="ECO:0007669"/>
    <property type="project" value="InterPro"/>
</dbReference>
<dbReference type="Proteomes" id="UP000334990">
    <property type="component" value="Unassembled WGS sequence"/>
</dbReference>
<reference evidence="2 3" key="1">
    <citation type="submission" date="2019-10" db="EMBL/GenBank/DDBJ databases">
        <title>Whole genome shotgun sequence of Acrocarpospora corrugata NBRC 13972.</title>
        <authorList>
            <person name="Ichikawa N."/>
            <person name="Kimura A."/>
            <person name="Kitahashi Y."/>
            <person name="Komaki H."/>
            <person name="Oguchi A."/>
        </authorList>
    </citation>
    <scope>NUCLEOTIDE SEQUENCE [LARGE SCALE GENOMIC DNA]</scope>
    <source>
        <strain evidence="2 3">NBRC 13972</strain>
    </source>
</reference>
<proteinExistence type="predicted"/>
<dbReference type="Pfam" id="PF19054">
    <property type="entry name" value="DUF5753"/>
    <property type="match status" value="1"/>
</dbReference>
<feature type="domain" description="HTH cro/C1-type" evidence="1">
    <location>
        <begin position="34"/>
        <end position="89"/>
    </location>
</feature>
<gene>
    <name evidence="2" type="ORF">Acor_01860</name>
</gene>
<evidence type="ECO:0000259" key="1">
    <source>
        <dbReference type="PROSITE" id="PS50943"/>
    </source>
</evidence>
<dbReference type="SMART" id="SM00530">
    <property type="entry name" value="HTH_XRE"/>
    <property type="match status" value="1"/>
</dbReference>
<dbReference type="RefSeq" id="WP_155334577.1">
    <property type="nucleotide sequence ID" value="NZ_BAAABN010000006.1"/>
</dbReference>
<keyword evidence="3" id="KW-1185">Reference proteome</keyword>
<name>A0A5M3VMW2_9ACTN</name>
<dbReference type="Gene3D" id="1.10.260.40">
    <property type="entry name" value="lambda repressor-like DNA-binding domains"/>
    <property type="match status" value="1"/>
</dbReference>
<comment type="caution">
    <text evidence="2">The sequence shown here is derived from an EMBL/GenBank/DDBJ whole genome shotgun (WGS) entry which is preliminary data.</text>
</comment>
<dbReference type="SUPFAM" id="SSF47413">
    <property type="entry name" value="lambda repressor-like DNA-binding domains"/>
    <property type="match status" value="1"/>
</dbReference>
<dbReference type="PROSITE" id="PS50943">
    <property type="entry name" value="HTH_CROC1"/>
    <property type="match status" value="1"/>
</dbReference>
<dbReference type="EMBL" id="BLAD01000035">
    <property type="protein sequence ID" value="GER98124.1"/>
    <property type="molecule type" value="Genomic_DNA"/>
</dbReference>
<sequence>MRVDRAGTDLPDVSGLASQQAGPTILRILVGAHLRRLREASGISRERAGYAIRGSHSKISRLELGRSSFKLRDIADLLSLYGIRDETERAGLLAMAEQSNTPGWWDEYKDVTPEWFEPYLGLEQGASVIRGYDVQFVPGLLQTEHYARSVIRLGHPELPTAQIERRVTLRMRRQRILDRVVPPKLWMIVDEGALRRQIGDPATMRDQLRHLTEMAAQSQVTLQVMPFAAGHPLGGGPITLLRFAEDELDDVVYLEQLAHAIYVTKAAELAPYWHFMNQLGVCALPPDESVEIIERIMDET</sequence>
<dbReference type="InterPro" id="IPR001387">
    <property type="entry name" value="Cro/C1-type_HTH"/>
</dbReference>
<evidence type="ECO:0000313" key="2">
    <source>
        <dbReference type="EMBL" id="GER98124.1"/>
    </source>
</evidence>
<dbReference type="Pfam" id="PF13560">
    <property type="entry name" value="HTH_31"/>
    <property type="match status" value="1"/>
</dbReference>
<dbReference type="InterPro" id="IPR010982">
    <property type="entry name" value="Lambda_DNA-bd_dom_sf"/>
</dbReference>
<dbReference type="AlphaFoldDB" id="A0A5M3VMW2"/>
<accession>A0A5M3VMW2</accession>
<dbReference type="OrthoDB" id="5177725at2"/>
<dbReference type="CDD" id="cd00093">
    <property type="entry name" value="HTH_XRE"/>
    <property type="match status" value="1"/>
</dbReference>
<dbReference type="InterPro" id="IPR043917">
    <property type="entry name" value="DUF5753"/>
</dbReference>